<proteinExistence type="predicted"/>
<accession>A0ABR1XKH6</accession>
<evidence type="ECO:0000313" key="2">
    <source>
        <dbReference type="EMBL" id="KAK8159326.1"/>
    </source>
</evidence>
<reference evidence="2 3" key="1">
    <citation type="journal article" date="2022" name="G3 (Bethesda)">
        <title>Enemy or ally: a genomic approach to elucidate the lifestyle of Phyllosticta citrichinaensis.</title>
        <authorList>
            <person name="Buijs V.A."/>
            <person name="Groenewald J.Z."/>
            <person name="Haridas S."/>
            <person name="LaButti K.M."/>
            <person name="Lipzen A."/>
            <person name="Martin F.M."/>
            <person name="Barry K."/>
            <person name="Grigoriev I.V."/>
            <person name="Crous P.W."/>
            <person name="Seidl M.F."/>
        </authorList>
    </citation>
    <scope>NUCLEOTIDE SEQUENCE [LARGE SCALE GENOMIC DNA]</scope>
    <source>
        <strain evidence="2 3">CBS 129764</strain>
    </source>
</reference>
<protein>
    <submittedName>
        <fullName evidence="2">Uncharacterized protein</fullName>
    </submittedName>
</protein>
<dbReference type="Proteomes" id="UP001456524">
    <property type="component" value="Unassembled WGS sequence"/>
</dbReference>
<feature type="region of interest" description="Disordered" evidence="1">
    <location>
        <begin position="41"/>
        <end position="85"/>
    </location>
</feature>
<dbReference type="EMBL" id="JBBWUH010000008">
    <property type="protein sequence ID" value="KAK8159326.1"/>
    <property type="molecule type" value="Genomic_DNA"/>
</dbReference>
<name>A0ABR1XKH6_9PEZI</name>
<keyword evidence="3" id="KW-1185">Reference proteome</keyword>
<sequence length="220" mass="23754">MLPATPHALAFRTTFATRCCSPTAVAPLLFLFSHLSACPGASRGKLPKRQSQTSSLAGRPLPRCSLAPSSTLTSTPSSSHKRLPHSLQRRVVKRDWSSASIMSRQVAWTGGGQTAVSIASPHAVARSSPLLPMISPFCLLPYLFPSAACRYVDWPFVCLSAVSPTCRGPCLWEVNLHLMAVSRRIVLCTSSCLFSRQVVCFAMVNIMWFGAQDAQDSSGT</sequence>
<organism evidence="2 3">
    <name type="scientific">Phyllosticta citrichinensis</name>
    <dbReference type="NCBI Taxonomy" id="1130410"/>
    <lineage>
        <taxon>Eukaryota</taxon>
        <taxon>Fungi</taxon>
        <taxon>Dikarya</taxon>
        <taxon>Ascomycota</taxon>
        <taxon>Pezizomycotina</taxon>
        <taxon>Dothideomycetes</taxon>
        <taxon>Dothideomycetes incertae sedis</taxon>
        <taxon>Botryosphaeriales</taxon>
        <taxon>Phyllostictaceae</taxon>
        <taxon>Phyllosticta</taxon>
    </lineage>
</organism>
<comment type="caution">
    <text evidence="2">The sequence shown here is derived from an EMBL/GenBank/DDBJ whole genome shotgun (WGS) entry which is preliminary data.</text>
</comment>
<feature type="compositionally biased region" description="Low complexity" evidence="1">
    <location>
        <begin position="65"/>
        <end position="78"/>
    </location>
</feature>
<evidence type="ECO:0000313" key="3">
    <source>
        <dbReference type="Proteomes" id="UP001456524"/>
    </source>
</evidence>
<evidence type="ECO:0000256" key="1">
    <source>
        <dbReference type="SAM" id="MobiDB-lite"/>
    </source>
</evidence>
<gene>
    <name evidence="2" type="ORF">IWX90DRAFT_297853</name>
</gene>